<comment type="caution">
    <text evidence="3">The sequence shown here is derived from an EMBL/GenBank/DDBJ whole genome shotgun (WGS) entry which is preliminary data.</text>
</comment>
<dbReference type="Proteomes" id="UP000523821">
    <property type="component" value="Unassembled WGS sequence"/>
</dbReference>
<keyword evidence="4" id="KW-1185">Reference proteome</keyword>
<sequence>MSGGPGFRFLHAADLHLDSPLEGLARRGAVGGRFAGASRRALENLVEAAIEERVAFVVIAGDVFDGDWRDYATGQFLIRQMARLARAAIPVFAVRGNHDAENVITKALPPTTGYRLFGVRAAETVRLEGLGVALHGRSFAQRHVPENVVLGYPPAVPGWFNIGVLHTSLDGREGHGAYAPCTVDDLRRRGYDYWALGHVHARELVAQDPPILFPGNLQGRHARETGPKGATLVTVEAGRVVAMKALTLDAARFDHIRVDVSGLAGRPALYDRLRGAIAAAFRSAEGRPLALRVTLEGAGPLHGALAGRLEQTQEEVQALAFESDADLLIEKLVDRTEPPGGAERAIAVPGFEAALAEAAADPLLRAALAETLATLAGRLPREALDATGLGQEAGDADAAIGAALALLRAALAGPAGADGRTP</sequence>
<evidence type="ECO:0000259" key="2">
    <source>
        <dbReference type="Pfam" id="PF00149"/>
    </source>
</evidence>
<dbReference type="GO" id="GO:0004527">
    <property type="term" value="F:exonuclease activity"/>
    <property type="evidence" value="ECO:0007669"/>
    <property type="project" value="UniProtKB-KW"/>
</dbReference>
<keyword evidence="3" id="KW-0269">Exonuclease</keyword>
<dbReference type="InterPro" id="IPR041796">
    <property type="entry name" value="Mre11_N"/>
</dbReference>
<accession>A0A7W9FML3</accession>
<keyword evidence="1" id="KW-0378">Hydrolase</keyword>
<organism evidence="3 4">
    <name type="scientific">Prosthecomicrobium pneumaticum</name>
    <dbReference type="NCBI Taxonomy" id="81895"/>
    <lineage>
        <taxon>Bacteria</taxon>
        <taxon>Pseudomonadati</taxon>
        <taxon>Pseudomonadota</taxon>
        <taxon>Alphaproteobacteria</taxon>
        <taxon>Hyphomicrobiales</taxon>
        <taxon>Kaistiaceae</taxon>
        <taxon>Prosthecomicrobium</taxon>
    </lineage>
</organism>
<proteinExistence type="predicted"/>
<dbReference type="Gene3D" id="3.60.21.10">
    <property type="match status" value="1"/>
</dbReference>
<dbReference type="RefSeq" id="WP_183856084.1">
    <property type="nucleotide sequence ID" value="NZ_JACHOO010000004.1"/>
</dbReference>
<gene>
    <name evidence="3" type="ORF">GGQ63_002422</name>
</gene>
<dbReference type="PANTHER" id="PTHR30337">
    <property type="entry name" value="COMPONENT OF ATP-DEPENDENT DSDNA EXONUCLEASE"/>
    <property type="match status" value="1"/>
</dbReference>
<dbReference type="EMBL" id="JACHOO010000004">
    <property type="protein sequence ID" value="MBB5753356.1"/>
    <property type="molecule type" value="Genomic_DNA"/>
</dbReference>
<evidence type="ECO:0000313" key="3">
    <source>
        <dbReference type="EMBL" id="MBB5753356.1"/>
    </source>
</evidence>
<dbReference type="InterPro" id="IPR029052">
    <property type="entry name" value="Metallo-depent_PP-like"/>
</dbReference>
<dbReference type="InterPro" id="IPR050535">
    <property type="entry name" value="DNA_Repair-Maintenance_Comp"/>
</dbReference>
<feature type="domain" description="Calcineurin-like phosphoesterase" evidence="2">
    <location>
        <begin position="7"/>
        <end position="201"/>
    </location>
</feature>
<name>A0A7W9FML3_9HYPH</name>
<dbReference type="PANTHER" id="PTHR30337:SF7">
    <property type="entry name" value="PHOSPHOESTERASE"/>
    <property type="match status" value="1"/>
</dbReference>
<dbReference type="InterPro" id="IPR004843">
    <property type="entry name" value="Calcineurin-like_PHP"/>
</dbReference>
<reference evidence="3 4" key="1">
    <citation type="submission" date="2020-08" db="EMBL/GenBank/DDBJ databases">
        <title>Genomic Encyclopedia of Type Strains, Phase IV (KMG-IV): sequencing the most valuable type-strain genomes for metagenomic binning, comparative biology and taxonomic classification.</title>
        <authorList>
            <person name="Goeker M."/>
        </authorList>
    </citation>
    <scope>NUCLEOTIDE SEQUENCE [LARGE SCALE GENOMIC DNA]</scope>
    <source>
        <strain evidence="3 4">DSM 16268</strain>
    </source>
</reference>
<dbReference type="AlphaFoldDB" id="A0A7W9FML3"/>
<evidence type="ECO:0000313" key="4">
    <source>
        <dbReference type="Proteomes" id="UP000523821"/>
    </source>
</evidence>
<dbReference type="Pfam" id="PF00149">
    <property type="entry name" value="Metallophos"/>
    <property type="match status" value="1"/>
</dbReference>
<dbReference type="SUPFAM" id="SSF56300">
    <property type="entry name" value="Metallo-dependent phosphatases"/>
    <property type="match status" value="1"/>
</dbReference>
<keyword evidence="3" id="KW-0540">Nuclease</keyword>
<evidence type="ECO:0000256" key="1">
    <source>
        <dbReference type="ARBA" id="ARBA00022801"/>
    </source>
</evidence>
<protein>
    <submittedName>
        <fullName evidence="3">DNA repair exonuclease SbcCD nuclease subunit</fullName>
    </submittedName>
</protein>
<dbReference type="CDD" id="cd00840">
    <property type="entry name" value="MPP_Mre11_N"/>
    <property type="match status" value="1"/>
</dbReference>